<dbReference type="SUPFAM" id="SSF53474">
    <property type="entry name" value="alpha/beta-Hydrolases"/>
    <property type="match status" value="1"/>
</dbReference>
<evidence type="ECO:0000313" key="2">
    <source>
        <dbReference type="EMBL" id="QHQ37264.1"/>
    </source>
</evidence>
<dbReference type="Gene3D" id="3.40.50.1820">
    <property type="entry name" value="alpha/beta hydrolase"/>
    <property type="match status" value="1"/>
</dbReference>
<sequence>MMKFVIYGVLFLVCIGAAIFYLGPKEPITGPFTYDSAAISGDVDGYLYRSEQTVPNLVRGAQKHVQWYDPARRNRTEWAVVYIHGFSATSFEVRPLPKLVADALEGNLYYTRLKGHGRDGAAMLEGSVPAWMNDVAEALEIGRRIGDKVLVIGTSTGGSLSALAAFDNRLKDKVDALAFISPNFGVKAGGARLLTLPFARSFVPLIAGKTRSFTPHNEEHGRRWTTSYPTRALLPMAAAVKAASGLPFEQAEVPALFVFADADQVVDATRTREVAARWGASVSLYPVAMKKEDDPSSHVIAGDIMSPGQTYPIAERILLWVTGLKFEN</sequence>
<gene>
    <name evidence="2" type="ORF">GO499_02690</name>
</gene>
<dbReference type="EMBL" id="CP046620">
    <property type="protein sequence ID" value="QHQ37264.1"/>
    <property type="molecule type" value="Genomic_DNA"/>
</dbReference>
<dbReference type="InterPro" id="IPR029058">
    <property type="entry name" value="AB_hydrolase_fold"/>
</dbReference>
<evidence type="ECO:0000259" key="1">
    <source>
        <dbReference type="Pfam" id="PF12146"/>
    </source>
</evidence>
<keyword evidence="2" id="KW-0378">Hydrolase</keyword>
<dbReference type="Proteomes" id="UP000464495">
    <property type="component" value="Chromosome"/>
</dbReference>
<dbReference type="InterPro" id="IPR022742">
    <property type="entry name" value="Hydrolase_4"/>
</dbReference>
<dbReference type="GO" id="GO:0016787">
    <property type="term" value="F:hydrolase activity"/>
    <property type="evidence" value="ECO:0007669"/>
    <property type="project" value="UniProtKB-KW"/>
</dbReference>
<dbReference type="AlphaFoldDB" id="A0A6P1T2U8"/>
<dbReference type="Pfam" id="PF12146">
    <property type="entry name" value="Hydrolase_4"/>
    <property type="match status" value="1"/>
</dbReference>
<protein>
    <submittedName>
        <fullName evidence="2">Alpha/beta fold hydrolase</fullName>
    </submittedName>
</protein>
<dbReference type="KEGG" id="amaq:GO499_02690"/>
<proteinExistence type="predicted"/>
<accession>A0A6P1T2U8</accession>
<evidence type="ECO:0000313" key="3">
    <source>
        <dbReference type="Proteomes" id="UP000464495"/>
    </source>
</evidence>
<reference evidence="2 3" key="1">
    <citation type="submission" date="2019-12" db="EMBL/GenBank/DDBJ databases">
        <title>Complete genome sequence of Algicella marina strain 9Alg 56(T) isolated from the red alga Tichocarpus crinitus.</title>
        <authorList>
            <person name="Kim S.-G."/>
            <person name="Nedashkovskaya O.I."/>
        </authorList>
    </citation>
    <scope>NUCLEOTIDE SEQUENCE [LARGE SCALE GENOMIC DNA]</scope>
    <source>
        <strain evidence="2 3">9Alg 56</strain>
    </source>
</reference>
<keyword evidence="3" id="KW-1185">Reference proteome</keyword>
<organism evidence="2 3">
    <name type="scientific">Algicella marina</name>
    <dbReference type="NCBI Taxonomy" id="2683284"/>
    <lineage>
        <taxon>Bacteria</taxon>
        <taxon>Pseudomonadati</taxon>
        <taxon>Pseudomonadota</taxon>
        <taxon>Alphaproteobacteria</taxon>
        <taxon>Rhodobacterales</taxon>
        <taxon>Paracoccaceae</taxon>
        <taxon>Algicella</taxon>
    </lineage>
</organism>
<name>A0A6P1T2U8_9RHOB</name>
<feature type="domain" description="Serine aminopeptidase S33" evidence="1">
    <location>
        <begin position="77"/>
        <end position="280"/>
    </location>
</feature>